<evidence type="ECO:0000313" key="4">
    <source>
        <dbReference type="Proteomes" id="UP001177003"/>
    </source>
</evidence>
<dbReference type="PANTHER" id="PTHR31973">
    <property type="entry name" value="POLYPROTEIN, PUTATIVE-RELATED"/>
    <property type="match status" value="1"/>
</dbReference>
<dbReference type="Pfam" id="PF26130">
    <property type="entry name" value="PB1-like"/>
    <property type="match status" value="1"/>
</dbReference>
<feature type="region of interest" description="Disordered" evidence="1">
    <location>
        <begin position="375"/>
        <end position="405"/>
    </location>
</feature>
<gene>
    <name evidence="3" type="ORF">LSALG_LOCUS1640</name>
</gene>
<evidence type="ECO:0000259" key="2">
    <source>
        <dbReference type="Pfam" id="PF26130"/>
    </source>
</evidence>
<feature type="domain" description="PB1-like" evidence="2">
    <location>
        <begin position="13"/>
        <end position="106"/>
    </location>
</feature>
<evidence type="ECO:0000256" key="1">
    <source>
        <dbReference type="SAM" id="MobiDB-lite"/>
    </source>
</evidence>
<feature type="compositionally biased region" description="Basic residues" evidence="1">
    <location>
        <begin position="332"/>
        <end position="344"/>
    </location>
</feature>
<evidence type="ECO:0000313" key="3">
    <source>
        <dbReference type="EMBL" id="CAI9260815.1"/>
    </source>
</evidence>
<keyword evidence="4" id="KW-1185">Reference proteome</keyword>
<dbReference type="InterPro" id="IPR058594">
    <property type="entry name" value="PB1-like_dom_pln"/>
</dbReference>
<dbReference type="Proteomes" id="UP001177003">
    <property type="component" value="Chromosome 0"/>
</dbReference>
<feature type="region of interest" description="Disordered" evidence="1">
    <location>
        <begin position="325"/>
        <end position="357"/>
    </location>
</feature>
<sequence length="599" mass="68012">MTQSEPNGLFAMVELNYQGVFNRNPFSYTGGVKTIFNDVDFSSMTYSEFVTLCERFMHEECKKFYYCEPDMSLMEGLNPISDDVEYSAFIFDACGTDDVISVYVDHIRVGVDGWHDDDEHESCTDGENEDNIDELRNVTFEFNEDVVHMNRTSNDLFLSKLCVDDEDANNIVDDDNGREVEVNIQTHSILNELLHWKKQKPILGMRFKGPGQVKSMLCVCKGELLCAIGRDANDKIYPIAWAVVNVENKQNWKWFLELLIDDLHLNLGNGFSLMSDQHKDKISHLDKDPKTWSRAFFTTTFRKAYNYRIAPINSSDMWPETNYTPPLPPINRRMHGRPTTKRKKSTTENTGTHRVSKAGKKIRCSICKEIGHKKATCPHRRPQKLNVKKQKKQRGSTSEPQQHEEVEMTPIEMDTTQNDMQVAPIDVESSSAGDFSHYMQFTQPRCYEGDEGVMGEEADVVEEAVVVEQVVQDEEAEEVDLVIQVDNVNVQEVDKVNPNAQVDNGNVQEGQASKQQGNYQNGTCLLPSLHHELLSHSLPPYIAPVTAETLLQQSFSSICSSQTVHLWHPVSASESITGFCSTRLPVLHLSIQRSYISST</sequence>
<feature type="compositionally biased region" description="Basic residues" evidence="1">
    <location>
        <begin position="375"/>
        <end position="394"/>
    </location>
</feature>
<protein>
    <recommendedName>
        <fullName evidence="2">PB1-like domain-containing protein</fullName>
    </recommendedName>
</protein>
<proteinExistence type="predicted"/>
<reference evidence="3" key="1">
    <citation type="submission" date="2023-04" db="EMBL/GenBank/DDBJ databases">
        <authorList>
            <person name="Vijverberg K."/>
            <person name="Xiong W."/>
            <person name="Schranz E."/>
        </authorList>
    </citation>
    <scope>NUCLEOTIDE SEQUENCE</scope>
</reference>
<name>A0AA35V7L2_LACSI</name>
<accession>A0AA35V7L2</accession>
<dbReference type="PANTHER" id="PTHR31973:SF189">
    <property type="entry name" value="TRANSPOSASE, MUDR, PLANT, MULE TRANSPOSASE DOMAIN PROTEIN-RELATED"/>
    <property type="match status" value="1"/>
</dbReference>
<dbReference type="AlphaFoldDB" id="A0AA35V7L2"/>
<organism evidence="3 4">
    <name type="scientific">Lactuca saligna</name>
    <name type="common">Willowleaf lettuce</name>
    <dbReference type="NCBI Taxonomy" id="75948"/>
    <lineage>
        <taxon>Eukaryota</taxon>
        <taxon>Viridiplantae</taxon>
        <taxon>Streptophyta</taxon>
        <taxon>Embryophyta</taxon>
        <taxon>Tracheophyta</taxon>
        <taxon>Spermatophyta</taxon>
        <taxon>Magnoliopsida</taxon>
        <taxon>eudicotyledons</taxon>
        <taxon>Gunneridae</taxon>
        <taxon>Pentapetalae</taxon>
        <taxon>asterids</taxon>
        <taxon>campanulids</taxon>
        <taxon>Asterales</taxon>
        <taxon>Asteraceae</taxon>
        <taxon>Cichorioideae</taxon>
        <taxon>Cichorieae</taxon>
        <taxon>Lactucinae</taxon>
        <taxon>Lactuca</taxon>
    </lineage>
</organism>
<dbReference type="GO" id="GO:0008270">
    <property type="term" value="F:zinc ion binding"/>
    <property type="evidence" value="ECO:0007669"/>
    <property type="project" value="InterPro"/>
</dbReference>
<dbReference type="GO" id="GO:0003676">
    <property type="term" value="F:nucleic acid binding"/>
    <property type="evidence" value="ECO:0007669"/>
    <property type="project" value="InterPro"/>
</dbReference>
<dbReference type="InterPro" id="IPR036875">
    <property type="entry name" value="Znf_CCHC_sf"/>
</dbReference>
<dbReference type="EMBL" id="OX465086">
    <property type="protein sequence ID" value="CAI9260815.1"/>
    <property type="molecule type" value="Genomic_DNA"/>
</dbReference>
<dbReference type="SUPFAM" id="SSF57756">
    <property type="entry name" value="Retrovirus zinc finger-like domains"/>
    <property type="match status" value="1"/>
</dbReference>